<comment type="caution">
    <text evidence="12">The sequence shown here is derived from an EMBL/GenBank/DDBJ whole genome shotgun (WGS) entry which is preliminary data.</text>
</comment>
<dbReference type="CDD" id="cd09019">
    <property type="entry name" value="galactose_mutarotase_like"/>
    <property type="match status" value="1"/>
</dbReference>
<dbReference type="InterPro" id="IPR014718">
    <property type="entry name" value="GH-type_carb-bd"/>
</dbReference>
<dbReference type="Gene3D" id="2.70.98.10">
    <property type="match status" value="1"/>
</dbReference>
<dbReference type="InterPro" id="IPR018052">
    <property type="entry name" value="Ald1_epimerase_CS"/>
</dbReference>
<feature type="active site" description="Proton donor" evidence="9">
    <location>
        <position position="192"/>
    </location>
</feature>
<dbReference type="InterPro" id="IPR008183">
    <property type="entry name" value="Aldose_1/G6P_1-epimerase"/>
</dbReference>
<gene>
    <name evidence="12" type="ORF">CCS01_12655</name>
</gene>
<dbReference type="PANTHER" id="PTHR10091">
    <property type="entry name" value="ALDOSE-1-EPIMERASE"/>
    <property type="match status" value="1"/>
</dbReference>
<name>A0A2S6NHM9_RHOGL</name>
<comment type="pathway">
    <text evidence="2 8">Carbohydrate metabolism; hexose metabolism.</text>
</comment>
<dbReference type="PIRSF" id="PIRSF005096">
    <property type="entry name" value="GALM"/>
    <property type="match status" value="1"/>
</dbReference>
<dbReference type="GO" id="GO:0006006">
    <property type="term" value="P:glucose metabolic process"/>
    <property type="evidence" value="ECO:0007669"/>
    <property type="project" value="TreeGrafter"/>
</dbReference>
<evidence type="ECO:0000313" key="12">
    <source>
        <dbReference type="EMBL" id="PPQ34059.1"/>
    </source>
</evidence>
<dbReference type="GO" id="GO:0033499">
    <property type="term" value="P:galactose catabolic process via UDP-galactose, Leloir pathway"/>
    <property type="evidence" value="ECO:0007669"/>
    <property type="project" value="TreeGrafter"/>
</dbReference>
<evidence type="ECO:0000313" key="13">
    <source>
        <dbReference type="Proteomes" id="UP000239724"/>
    </source>
</evidence>
<comment type="similarity">
    <text evidence="3 8">Belongs to the aldose epimerase family.</text>
</comment>
<dbReference type="EC" id="5.1.3.3" evidence="4 8"/>
<dbReference type="Proteomes" id="UP000239724">
    <property type="component" value="Unassembled WGS sequence"/>
</dbReference>
<dbReference type="AlphaFoldDB" id="A0A2S6NHM9"/>
<dbReference type="GO" id="GO:0030246">
    <property type="term" value="F:carbohydrate binding"/>
    <property type="evidence" value="ECO:0007669"/>
    <property type="project" value="InterPro"/>
</dbReference>
<evidence type="ECO:0000256" key="5">
    <source>
        <dbReference type="ARBA" id="ARBA00014165"/>
    </source>
</evidence>
<reference evidence="12 13" key="1">
    <citation type="journal article" date="2018" name="Arch. Microbiol.">
        <title>New insights into the metabolic potential of the phototrophic purple bacterium Rhodopila globiformis DSM 161(T) from its draft genome sequence and evidence for a vanadium-dependent nitrogenase.</title>
        <authorList>
            <person name="Imhoff J.F."/>
            <person name="Rahn T."/>
            <person name="Kunzel S."/>
            <person name="Neulinger S.C."/>
        </authorList>
    </citation>
    <scope>NUCLEOTIDE SEQUENCE [LARGE SCALE GENOMIC DNA]</scope>
    <source>
        <strain evidence="12 13">DSM 161</strain>
    </source>
</reference>
<dbReference type="OrthoDB" id="9779408at2"/>
<dbReference type="UniPathway" id="UPA00242"/>
<feature type="active site" description="Proton acceptor" evidence="9">
    <location>
        <position position="331"/>
    </location>
</feature>
<dbReference type="RefSeq" id="WP_104519216.1">
    <property type="nucleotide sequence ID" value="NZ_NHRY01000132.1"/>
</dbReference>
<dbReference type="NCBIfam" id="NF008277">
    <property type="entry name" value="PRK11055.1"/>
    <property type="match status" value="1"/>
</dbReference>
<evidence type="ECO:0000256" key="10">
    <source>
        <dbReference type="PIRSR" id="PIRSR005096-2"/>
    </source>
</evidence>
<dbReference type="Pfam" id="PF01263">
    <property type="entry name" value="Aldose_epim"/>
    <property type="match status" value="1"/>
</dbReference>
<evidence type="ECO:0000256" key="1">
    <source>
        <dbReference type="ARBA" id="ARBA00001614"/>
    </source>
</evidence>
<dbReference type="InterPro" id="IPR011013">
    <property type="entry name" value="Gal_mutarotase_sf_dom"/>
</dbReference>
<dbReference type="PROSITE" id="PS00545">
    <property type="entry name" value="ALDOSE_1_EPIMERASE"/>
    <property type="match status" value="1"/>
</dbReference>
<evidence type="ECO:0000256" key="7">
    <source>
        <dbReference type="ARBA" id="ARBA00023277"/>
    </source>
</evidence>
<comment type="catalytic activity">
    <reaction evidence="1 8">
        <text>alpha-D-glucose = beta-D-glucose</text>
        <dbReference type="Rhea" id="RHEA:10264"/>
        <dbReference type="ChEBI" id="CHEBI:15903"/>
        <dbReference type="ChEBI" id="CHEBI:17925"/>
        <dbReference type="EC" id="5.1.3.3"/>
    </reaction>
</comment>
<evidence type="ECO:0000256" key="2">
    <source>
        <dbReference type="ARBA" id="ARBA00005028"/>
    </source>
</evidence>
<feature type="binding site" evidence="11">
    <location>
        <begin position="192"/>
        <end position="194"/>
    </location>
    <ligand>
        <name>beta-D-galactose</name>
        <dbReference type="ChEBI" id="CHEBI:27667"/>
    </ligand>
</feature>
<keyword evidence="7 8" id="KW-0119">Carbohydrate metabolism</keyword>
<sequence length="367" mass="39116">MTTSEAQAATLGSAPFGTTGDGKPVSLYTMTSGRGVVVKFMSYGGTLTQIMAPDRNGHAADVILGLPTLADYLKLGSASPYFGALIGRYANRIAKGRFSLDGKEYTLAINNPPNALHGGLEAFDKRVWTVEPTATSGHAVSARLTLTSPDGDQGYPGTLQVTVTYTLSDDNAFTITYQATTDKDTVLNLTNHAYFNLAGAGAPDGVYPQVLTINADSYLPTDAGAIPLGAAESVAGTPFDFRKPTPIGAHIRDNNEQLLMAHGYDHNWVLSKTGDRSQPQFAARLVDPASGRTLECLTDQPGIQAYTSNFLTATIAGIGGIYRQTDAVTMETQHYPDSPNHPDYPTTELKPGEIFHSTTIFRFGVAR</sequence>
<feature type="binding site" evidence="11">
    <location>
        <begin position="91"/>
        <end position="92"/>
    </location>
    <ligand>
        <name>beta-D-galactose</name>
        <dbReference type="ChEBI" id="CHEBI:27667"/>
    </ligand>
</feature>
<evidence type="ECO:0000256" key="11">
    <source>
        <dbReference type="PIRSR" id="PIRSR005096-3"/>
    </source>
</evidence>
<organism evidence="12 13">
    <name type="scientific">Rhodopila globiformis</name>
    <name type="common">Rhodopseudomonas globiformis</name>
    <dbReference type="NCBI Taxonomy" id="1071"/>
    <lineage>
        <taxon>Bacteria</taxon>
        <taxon>Pseudomonadati</taxon>
        <taxon>Pseudomonadota</taxon>
        <taxon>Alphaproteobacteria</taxon>
        <taxon>Acetobacterales</taxon>
        <taxon>Acetobacteraceae</taxon>
        <taxon>Rhodopila</taxon>
    </lineage>
</organism>
<keyword evidence="13" id="KW-1185">Reference proteome</keyword>
<dbReference type="InterPro" id="IPR047215">
    <property type="entry name" value="Galactose_mutarotase-like"/>
</dbReference>
<dbReference type="PANTHER" id="PTHR10091:SF0">
    <property type="entry name" value="GALACTOSE MUTAROTASE"/>
    <property type="match status" value="1"/>
</dbReference>
<feature type="binding site" evidence="10">
    <location>
        <position position="265"/>
    </location>
    <ligand>
        <name>beta-D-galactose</name>
        <dbReference type="ChEBI" id="CHEBI:27667"/>
    </ligand>
</feature>
<keyword evidence="6 8" id="KW-0413">Isomerase</keyword>
<evidence type="ECO:0000256" key="9">
    <source>
        <dbReference type="PIRSR" id="PIRSR005096-1"/>
    </source>
</evidence>
<dbReference type="EMBL" id="NHRY01000132">
    <property type="protein sequence ID" value="PPQ34059.1"/>
    <property type="molecule type" value="Genomic_DNA"/>
</dbReference>
<proteinExistence type="inferred from homology"/>
<protein>
    <recommendedName>
        <fullName evidence="5 8">Aldose 1-epimerase</fullName>
        <ecNumber evidence="4 8">5.1.3.3</ecNumber>
    </recommendedName>
</protein>
<dbReference type="GO" id="GO:0005737">
    <property type="term" value="C:cytoplasm"/>
    <property type="evidence" value="ECO:0007669"/>
    <property type="project" value="TreeGrafter"/>
</dbReference>
<evidence type="ECO:0000256" key="8">
    <source>
        <dbReference type="PIRNR" id="PIRNR005096"/>
    </source>
</evidence>
<accession>A0A2S6NHM9</accession>
<evidence type="ECO:0000256" key="3">
    <source>
        <dbReference type="ARBA" id="ARBA00006206"/>
    </source>
</evidence>
<evidence type="ECO:0000256" key="4">
    <source>
        <dbReference type="ARBA" id="ARBA00013185"/>
    </source>
</evidence>
<evidence type="ECO:0000256" key="6">
    <source>
        <dbReference type="ARBA" id="ARBA00023235"/>
    </source>
</evidence>
<dbReference type="InterPro" id="IPR015443">
    <property type="entry name" value="Aldose_1-epimerase"/>
</dbReference>
<dbReference type="SUPFAM" id="SSF74650">
    <property type="entry name" value="Galactose mutarotase-like"/>
    <property type="match status" value="1"/>
</dbReference>
<dbReference type="GO" id="GO:0004034">
    <property type="term" value="F:aldose 1-epimerase activity"/>
    <property type="evidence" value="ECO:0007669"/>
    <property type="project" value="UniProtKB-EC"/>
</dbReference>